<keyword evidence="3" id="KW-0812">Transmembrane</keyword>
<keyword evidence="5" id="KW-0677">Repeat</keyword>
<keyword evidence="4" id="KW-0732">Signal</keyword>
<keyword evidence="7" id="KW-0472">Membrane</keyword>
<reference evidence="11 12" key="1">
    <citation type="journal article" date="2024" name="G3 (Bethesda)">
        <title>Genome assembly of Hibiscus sabdariffa L. provides insights into metabolisms of medicinal natural products.</title>
        <authorList>
            <person name="Kim T."/>
        </authorList>
    </citation>
    <scope>NUCLEOTIDE SEQUENCE [LARGE SCALE GENOMIC DNA]</scope>
    <source>
        <strain evidence="11">TK-2024</strain>
        <tissue evidence="11">Old leaves</tissue>
    </source>
</reference>
<evidence type="ECO:0000256" key="5">
    <source>
        <dbReference type="ARBA" id="ARBA00022737"/>
    </source>
</evidence>
<keyword evidence="12" id="KW-1185">Reference proteome</keyword>
<evidence type="ECO:0000256" key="1">
    <source>
        <dbReference type="ARBA" id="ARBA00004479"/>
    </source>
</evidence>
<evidence type="ECO:0000256" key="7">
    <source>
        <dbReference type="ARBA" id="ARBA00023136"/>
    </source>
</evidence>
<organism evidence="11 12">
    <name type="scientific">Hibiscus sabdariffa</name>
    <name type="common">roselle</name>
    <dbReference type="NCBI Taxonomy" id="183260"/>
    <lineage>
        <taxon>Eukaryota</taxon>
        <taxon>Viridiplantae</taxon>
        <taxon>Streptophyta</taxon>
        <taxon>Embryophyta</taxon>
        <taxon>Tracheophyta</taxon>
        <taxon>Spermatophyta</taxon>
        <taxon>Magnoliopsida</taxon>
        <taxon>eudicotyledons</taxon>
        <taxon>Gunneridae</taxon>
        <taxon>Pentapetalae</taxon>
        <taxon>rosids</taxon>
        <taxon>malvids</taxon>
        <taxon>Malvales</taxon>
        <taxon>Malvaceae</taxon>
        <taxon>Malvoideae</taxon>
        <taxon>Hibiscus</taxon>
    </lineage>
</organism>
<evidence type="ECO:0000256" key="2">
    <source>
        <dbReference type="ARBA" id="ARBA00022614"/>
    </source>
</evidence>
<evidence type="ECO:0000256" key="3">
    <source>
        <dbReference type="ARBA" id="ARBA00022692"/>
    </source>
</evidence>
<evidence type="ECO:0000256" key="8">
    <source>
        <dbReference type="ARBA" id="ARBA00023170"/>
    </source>
</evidence>
<keyword evidence="9" id="KW-0325">Glycoprotein</keyword>
<dbReference type="InterPro" id="IPR032675">
    <property type="entry name" value="LRR_dom_sf"/>
</dbReference>
<comment type="caution">
    <text evidence="11">The sequence shown here is derived from an EMBL/GenBank/DDBJ whole genome shotgun (WGS) entry which is preliminary data.</text>
</comment>
<evidence type="ECO:0000259" key="10">
    <source>
        <dbReference type="Pfam" id="PF08263"/>
    </source>
</evidence>
<evidence type="ECO:0000256" key="6">
    <source>
        <dbReference type="ARBA" id="ARBA00022989"/>
    </source>
</evidence>
<dbReference type="Pfam" id="PF08263">
    <property type="entry name" value="LRRNT_2"/>
    <property type="match status" value="1"/>
</dbReference>
<feature type="domain" description="Leucine-rich repeat-containing N-terminal plant-type" evidence="10">
    <location>
        <begin position="21"/>
        <end position="70"/>
    </location>
</feature>
<dbReference type="InterPro" id="IPR013210">
    <property type="entry name" value="LRR_N_plant-typ"/>
</dbReference>
<dbReference type="EMBL" id="JBBPBM010000004">
    <property type="protein sequence ID" value="KAK8589490.1"/>
    <property type="molecule type" value="Genomic_DNA"/>
</dbReference>
<dbReference type="Pfam" id="PF00560">
    <property type="entry name" value="LRR_1"/>
    <property type="match status" value="2"/>
</dbReference>
<comment type="subcellular location">
    <subcellularLocation>
        <location evidence="1">Membrane</location>
        <topology evidence="1">Single-pass type I membrane protein</topology>
    </subcellularLocation>
</comment>
<dbReference type="SUPFAM" id="SSF52058">
    <property type="entry name" value="L domain-like"/>
    <property type="match status" value="1"/>
</dbReference>
<dbReference type="InterPro" id="IPR046956">
    <property type="entry name" value="RLP23-like"/>
</dbReference>
<dbReference type="PANTHER" id="PTHR48061:SF12">
    <property type="entry name" value="DISEASE RESISTANCE LIKE PROTEIN"/>
    <property type="match status" value="1"/>
</dbReference>
<proteinExistence type="predicted"/>
<dbReference type="Gene3D" id="3.80.10.10">
    <property type="entry name" value="Ribonuclease Inhibitor"/>
    <property type="match status" value="2"/>
</dbReference>
<dbReference type="PANTHER" id="PTHR48061">
    <property type="entry name" value="LEUCINE-RICH REPEAT RECEPTOR PROTEIN KINASE EMS1-LIKE-RELATED"/>
    <property type="match status" value="1"/>
</dbReference>
<dbReference type="InterPro" id="IPR001611">
    <property type="entry name" value="Leu-rich_rpt"/>
</dbReference>
<name>A0ABR2FZ01_9ROSI</name>
<dbReference type="Proteomes" id="UP001472677">
    <property type="component" value="Unassembled WGS sequence"/>
</dbReference>
<evidence type="ECO:0000256" key="9">
    <source>
        <dbReference type="ARBA" id="ARBA00023180"/>
    </source>
</evidence>
<evidence type="ECO:0000313" key="11">
    <source>
        <dbReference type="EMBL" id="KAK8589490.1"/>
    </source>
</evidence>
<accession>A0ABR2FZ01</accession>
<evidence type="ECO:0000313" key="12">
    <source>
        <dbReference type="Proteomes" id="UP001472677"/>
    </source>
</evidence>
<evidence type="ECO:0000256" key="4">
    <source>
        <dbReference type="ARBA" id="ARBA00022729"/>
    </source>
</evidence>
<protein>
    <recommendedName>
        <fullName evidence="10">Leucine-rich repeat-containing N-terminal plant-type domain-containing protein</fullName>
    </recommendedName>
</protein>
<sequence length="256" mass="27662">MNGKRLLILGHSQPTILDLLSNERLALMQFKESFISDKHACAPILSSYPKAAGWGSQGKDCCSWDGVECDQMTGVVIGLDLSAGCLYGSINSSSSLFRLLHLQKLNLAFNDFNHSLIPSALGNLSMLTLLELRKPDLKSLIQNLTNLGNLKLSYVDVASPVPSVLGLGNFSTLTSLDFEGCGLQGMFPSAIFQLPKLESIWLIHNSDLTGYLPEFSFSNKLKALALRNTSFSGELPASIGGTPSVQLHRVTAIYVG</sequence>
<gene>
    <name evidence="11" type="ORF">V6N12_023885</name>
</gene>
<keyword evidence="6" id="KW-1133">Transmembrane helix</keyword>
<keyword evidence="8" id="KW-0675">Receptor</keyword>
<keyword evidence="2" id="KW-0433">Leucine-rich repeat</keyword>